<dbReference type="OrthoDB" id="8526978at2"/>
<evidence type="ECO:0000313" key="2">
    <source>
        <dbReference type="EMBL" id="OAI11650.1"/>
    </source>
</evidence>
<reference evidence="3" key="1">
    <citation type="submission" date="2016-03" db="EMBL/GenBank/DDBJ databases">
        <authorList>
            <person name="Heylen K."/>
            <person name="De Vos P."/>
            <person name="Vekeman B."/>
        </authorList>
    </citation>
    <scope>NUCLEOTIDE SEQUENCE [LARGE SCALE GENOMIC DNA]</scope>
    <source>
        <strain evidence="3">R-45383</strain>
    </source>
</reference>
<proteinExistence type="predicted"/>
<evidence type="ECO:0000259" key="1">
    <source>
        <dbReference type="Pfam" id="PF00696"/>
    </source>
</evidence>
<sequence>MTRVVKLGGSLLSAGALPACLDALGEWCELLVIVPGGGEFADQVRRSQAIWNFDDVTAHRMALLAMRQMGWLMHARRPQFQPADSVAALAEVLSAKRSAIWMPDHAELDAAGVEASWEVTSDSLAAWLAGRVGADELILVKSAEVADDTDIGRLIGQGIVDSAFGRYSRDAGYRIRVIHQASFINA</sequence>
<dbReference type="Proteomes" id="UP000077628">
    <property type="component" value="Unassembled WGS sequence"/>
</dbReference>
<dbReference type="InterPro" id="IPR036393">
    <property type="entry name" value="AceGlu_kinase-like_sf"/>
</dbReference>
<dbReference type="EMBL" id="LUUK01000229">
    <property type="protein sequence ID" value="OAI11650.1"/>
    <property type="molecule type" value="Genomic_DNA"/>
</dbReference>
<keyword evidence="2" id="KW-0808">Transferase</keyword>
<accession>A0A177N381</accession>
<dbReference type="STRING" id="702114.A1355_15570"/>
<dbReference type="GO" id="GO:0016301">
    <property type="term" value="F:kinase activity"/>
    <property type="evidence" value="ECO:0007669"/>
    <property type="project" value="UniProtKB-KW"/>
</dbReference>
<dbReference type="RefSeq" id="WP_064031667.1">
    <property type="nucleotide sequence ID" value="NZ_LUUK01000229.1"/>
</dbReference>
<keyword evidence="3" id="KW-1185">Reference proteome</keyword>
<organism evidence="2 3">
    <name type="scientific">Methylomonas koyamae</name>
    <dbReference type="NCBI Taxonomy" id="702114"/>
    <lineage>
        <taxon>Bacteria</taxon>
        <taxon>Pseudomonadati</taxon>
        <taxon>Pseudomonadota</taxon>
        <taxon>Gammaproteobacteria</taxon>
        <taxon>Methylococcales</taxon>
        <taxon>Methylococcaceae</taxon>
        <taxon>Methylomonas</taxon>
    </lineage>
</organism>
<name>A0A177N381_9GAMM</name>
<dbReference type="SUPFAM" id="SSF53633">
    <property type="entry name" value="Carbamate kinase-like"/>
    <property type="match status" value="1"/>
</dbReference>
<evidence type="ECO:0000313" key="3">
    <source>
        <dbReference type="Proteomes" id="UP000077628"/>
    </source>
</evidence>
<dbReference type="AlphaFoldDB" id="A0A177N381"/>
<feature type="domain" description="Aspartate/glutamate/uridylate kinase" evidence="1">
    <location>
        <begin position="1"/>
        <end position="144"/>
    </location>
</feature>
<protein>
    <submittedName>
        <fullName evidence="2">Uridylate kinase</fullName>
    </submittedName>
</protein>
<gene>
    <name evidence="2" type="ORF">A1355_15570</name>
</gene>
<comment type="caution">
    <text evidence="2">The sequence shown here is derived from an EMBL/GenBank/DDBJ whole genome shotgun (WGS) entry which is preliminary data.</text>
</comment>
<dbReference type="InterPro" id="IPR001048">
    <property type="entry name" value="Asp/Glu/Uridylate_kinase"/>
</dbReference>
<dbReference type="Gene3D" id="3.40.1160.10">
    <property type="entry name" value="Acetylglutamate kinase-like"/>
    <property type="match status" value="1"/>
</dbReference>
<keyword evidence="2" id="KW-0418">Kinase</keyword>
<dbReference type="Pfam" id="PF00696">
    <property type="entry name" value="AA_kinase"/>
    <property type="match status" value="1"/>
</dbReference>